<dbReference type="GO" id="GO:0016740">
    <property type="term" value="F:transferase activity"/>
    <property type="evidence" value="ECO:0007669"/>
    <property type="project" value="UniProtKB-KW"/>
</dbReference>
<dbReference type="OrthoDB" id="7060065at2"/>
<dbReference type="InterPro" id="IPR000836">
    <property type="entry name" value="PRTase_dom"/>
</dbReference>
<dbReference type="EMBL" id="CP015093">
    <property type="protein sequence ID" value="APZ52842.1"/>
    <property type="molecule type" value="Genomic_DNA"/>
</dbReference>
<reference evidence="2 3" key="1">
    <citation type="submission" date="2016-04" db="EMBL/GenBank/DDBJ databases">
        <title>Deep-sea bacteria in the southern Pacific.</title>
        <authorList>
            <person name="Tang K."/>
        </authorList>
    </citation>
    <scope>NUCLEOTIDE SEQUENCE [LARGE SCALE GENOMIC DNA]</scope>
    <source>
        <strain evidence="2 3">JLT2014</strain>
    </source>
</reference>
<dbReference type="RefSeq" id="WP_076699635.1">
    <property type="nucleotide sequence ID" value="NZ_CP015093.1"/>
</dbReference>
<dbReference type="STRING" id="1250539.Ga0080574_TMP2508"/>
<dbReference type="Gene3D" id="3.40.50.2020">
    <property type="match status" value="1"/>
</dbReference>
<protein>
    <submittedName>
        <fullName evidence="2">Phosphoribosyl transferase family protein</fullName>
    </submittedName>
</protein>
<dbReference type="PANTHER" id="PTHR43218">
    <property type="entry name" value="PHOSPHORIBOSYLTRANSFERASE-RELATED"/>
    <property type="match status" value="1"/>
</dbReference>
<evidence type="ECO:0000313" key="2">
    <source>
        <dbReference type="EMBL" id="APZ52842.1"/>
    </source>
</evidence>
<dbReference type="Pfam" id="PF00156">
    <property type="entry name" value="Pribosyltran"/>
    <property type="match status" value="1"/>
</dbReference>
<evidence type="ECO:0000259" key="1">
    <source>
        <dbReference type="Pfam" id="PF00156"/>
    </source>
</evidence>
<feature type="domain" description="Phosphoribosyltransferase" evidence="1">
    <location>
        <begin position="62"/>
        <end position="183"/>
    </location>
</feature>
<dbReference type="InterPro" id="IPR029057">
    <property type="entry name" value="PRTase-like"/>
</dbReference>
<accession>A0A1P8UTZ4</accession>
<gene>
    <name evidence="2" type="ORF">Ga0080574_TMP2508</name>
</gene>
<evidence type="ECO:0000313" key="3">
    <source>
        <dbReference type="Proteomes" id="UP000187059"/>
    </source>
</evidence>
<dbReference type="SUPFAM" id="SSF53271">
    <property type="entry name" value="PRTase-like"/>
    <property type="match status" value="1"/>
</dbReference>
<sequence length="219" mass="23730">MQPHEFWQDFEPGPPPPPPWQHRFPAQMPDGRLLWLPIRPLGESGNGIASLILNQASFTVEAALADHLAARLKPYAPDVVIGLPTLGLGLARAVAAHLGHARMVPLGTSRKFWYDEALSVPLSSITSPGAAKRLYIDPRMLPLLDGARIALIDDVVSSGVSMRAGRDLLEMIGRAPVVTGVAMRQTLRWQQVLHGIPVEGVFDTPLLTRAGEGWQPAQG</sequence>
<organism evidence="2 3">
    <name type="scientific">Salipiger abyssi</name>
    <dbReference type="NCBI Taxonomy" id="1250539"/>
    <lineage>
        <taxon>Bacteria</taxon>
        <taxon>Pseudomonadati</taxon>
        <taxon>Pseudomonadota</taxon>
        <taxon>Alphaproteobacteria</taxon>
        <taxon>Rhodobacterales</taxon>
        <taxon>Roseobacteraceae</taxon>
        <taxon>Salipiger</taxon>
    </lineage>
</organism>
<dbReference type="CDD" id="cd06223">
    <property type="entry name" value="PRTases_typeI"/>
    <property type="match status" value="1"/>
</dbReference>
<dbReference type="AlphaFoldDB" id="A0A1P8UTZ4"/>
<name>A0A1P8UTZ4_9RHOB</name>
<keyword evidence="3" id="KW-1185">Reference proteome</keyword>
<dbReference type="NCBIfam" id="NF004689">
    <property type="entry name" value="PRK06031.1"/>
    <property type="match status" value="1"/>
</dbReference>
<dbReference type="KEGG" id="paby:Ga0080574_TMP2508"/>
<keyword evidence="2" id="KW-0808">Transferase</keyword>
<dbReference type="Proteomes" id="UP000187059">
    <property type="component" value="Chromosome"/>
</dbReference>
<proteinExistence type="predicted"/>
<dbReference type="PANTHER" id="PTHR43218:SF1">
    <property type="entry name" value="PHOSPHORIBOSYLTRANSFERASE"/>
    <property type="match status" value="1"/>
</dbReference>